<dbReference type="GO" id="GO:0000976">
    <property type="term" value="F:transcription cis-regulatory region binding"/>
    <property type="evidence" value="ECO:0007669"/>
    <property type="project" value="TreeGrafter"/>
</dbReference>
<dbReference type="PATRIC" id="fig|520762.4.peg.333"/>
<evidence type="ECO:0000259" key="4">
    <source>
        <dbReference type="PROSITE" id="PS50932"/>
    </source>
</evidence>
<dbReference type="Pfam" id="PF13377">
    <property type="entry name" value="Peripla_BP_3"/>
    <property type="match status" value="1"/>
</dbReference>
<dbReference type="InterPro" id="IPR028082">
    <property type="entry name" value="Peripla_BP_I"/>
</dbReference>
<evidence type="ECO:0000256" key="2">
    <source>
        <dbReference type="ARBA" id="ARBA00023125"/>
    </source>
</evidence>
<dbReference type="SUPFAM" id="SSF47413">
    <property type="entry name" value="lambda repressor-like DNA-binding domains"/>
    <property type="match status" value="1"/>
</dbReference>
<dbReference type="CDD" id="cd01392">
    <property type="entry name" value="HTH_LacI"/>
    <property type="match status" value="1"/>
</dbReference>
<sequence length="335" mass="36751">MKATIKEVAKKANVSPSTVSRVIADSPRISEETKTKVRKVMKELGYHPNAIARSLVNRSTNTIGVIMPKSAHLSLANPFFPEALRGISASANAHGFYVLLSIEEDEHEKHNGIENIVRAGMVDGMIMLYSKLEDKTFNMLRDCQFPFVLVGKPVKGNRVNYVDNDNVYAACEAASYLLEKGRKNIAMITGPLDLVVSLDRLAGYKSALEAHGIAYRGELIRSVEFSRENGYKAIESIFKDGIQPDGVLVTDDLLALGAMNAIKDAGLKIPEDIAMISFNNIPTAEFLTPSLSSVDIHPFDLGYEATELLFKSLGNKNALPQARIIPTQLIIRQSC</sequence>
<dbReference type="Pfam" id="PF00356">
    <property type="entry name" value="LacI"/>
    <property type="match status" value="1"/>
</dbReference>
<dbReference type="PROSITE" id="PS50932">
    <property type="entry name" value="HTH_LACI_2"/>
    <property type="match status" value="1"/>
</dbReference>
<dbReference type="SUPFAM" id="SSF53822">
    <property type="entry name" value="Periplasmic binding protein-like I"/>
    <property type="match status" value="1"/>
</dbReference>
<keyword evidence="2" id="KW-0238">DNA-binding</keyword>
<dbReference type="Gene3D" id="3.40.50.2300">
    <property type="match status" value="2"/>
</dbReference>
<dbReference type="PANTHER" id="PTHR30146:SF109">
    <property type="entry name" value="HTH-TYPE TRANSCRIPTIONAL REGULATOR GALS"/>
    <property type="match status" value="1"/>
</dbReference>
<dbReference type="AlphaFoldDB" id="A0A140LC35"/>
<dbReference type="RefSeq" id="WP_068554382.1">
    <property type="nucleotide sequence ID" value="NZ_LOEE01000007.1"/>
</dbReference>
<comment type="caution">
    <text evidence="5">The sequence shown here is derived from an EMBL/GenBank/DDBJ whole genome shotgun (WGS) entry which is preliminary data.</text>
</comment>
<dbReference type="InterPro" id="IPR046335">
    <property type="entry name" value="LacI/GalR-like_sensor"/>
</dbReference>
<evidence type="ECO:0000313" key="5">
    <source>
        <dbReference type="EMBL" id="KXG78110.1"/>
    </source>
</evidence>
<gene>
    <name evidence="5" type="primary">malR</name>
    <name evidence="5" type="ORF">AN619_02980</name>
</gene>
<keyword evidence="1" id="KW-0805">Transcription regulation</keyword>
<dbReference type="GO" id="GO:0003700">
    <property type="term" value="F:DNA-binding transcription factor activity"/>
    <property type="evidence" value="ECO:0007669"/>
    <property type="project" value="TreeGrafter"/>
</dbReference>
<dbReference type="Gene3D" id="1.10.260.40">
    <property type="entry name" value="lambda repressor-like DNA-binding domains"/>
    <property type="match status" value="1"/>
</dbReference>
<protein>
    <submittedName>
        <fullName evidence="5">HTH-type transcriptional regulator MalR</fullName>
    </submittedName>
</protein>
<dbReference type="EMBL" id="LOEE01000007">
    <property type="protein sequence ID" value="KXG78110.1"/>
    <property type="molecule type" value="Genomic_DNA"/>
</dbReference>
<organism evidence="5 6">
    <name type="scientific">Thermotalea metallivorans</name>
    <dbReference type="NCBI Taxonomy" id="520762"/>
    <lineage>
        <taxon>Bacteria</taxon>
        <taxon>Bacillati</taxon>
        <taxon>Bacillota</taxon>
        <taxon>Clostridia</taxon>
        <taxon>Peptostreptococcales</taxon>
        <taxon>Thermotaleaceae</taxon>
        <taxon>Thermotalea</taxon>
    </lineage>
</organism>
<dbReference type="InterPro" id="IPR000843">
    <property type="entry name" value="HTH_LacI"/>
</dbReference>
<dbReference type="InterPro" id="IPR010982">
    <property type="entry name" value="Lambda_DNA-bd_dom_sf"/>
</dbReference>
<reference evidence="5 6" key="1">
    <citation type="submission" date="2015-12" db="EMBL/GenBank/DDBJ databases">
        <title>Draft genome sequence of the thermoanaerobe Thermotalea metallivorans, an isolate from the runoff channel of the Great Artesian Basin, Australia.</title>
        <authorList>
            <person name="Patel B.K."/>
        </authorList>
    </citation>
    <scope>NUCLEOTIDE SEQUENCE [LARGE SCALE GENOMIC DNA]</scope>
    <source>
        <strain evidence="5 6">B2-1</strain>
    </source>
</reference>
<keyword evidence="6" id="KW-1185">Reference proteome</keyword>
<dbReference type="SMART" id="SM00354">
    <property type="entry name" value="HTH_LACI"/>
    <property type="match status" value="1"/>
</dbReference>
<accession>A0A140LC35</accession>
<dbReference type="Proteomes" id="UP000070456">
    <property type="component" value="Unassembled WGS sequence"/>
</dbReference>
<dbReference type="OrthoDB" id="9788209at2"/>
<name>A0A140LC35_9FIRM</name>
<dbReference type="STRING" id="520762.AN619_02980"/>
<dbReference type="PANTHER" id="PTHR30146">
    <property type="entry name" value="LACI-RELATED TRANSCRIPTIONAL REPRESSOR"/>
    <property type="match status" value="1"/>
</dbReference>
<evidence type="ECO:0000256" key="3">
    <source>
        <dbReference type="ARBA" id="ARBA00023163"/>
    </source>
</evidence>
<dbReference type="PROSITE" id="PS00356">
    <property type="entry name" value="HTH_LACI_1"/>
    <property type="match status" value="1"/>
</dbReference>
<dbReference type="CDD" id="cd06294">
    <property type="entry name" value="PBP1_MalR-like"/>
    <property type="match status" value="1"/>
</dbReference>
<proteinExistence type="predicted"/>
<keyword evidence="3" id="KW-0804">Transcription</keyword>
<evidence type="ECO:0000313" key="6">
    <source>
        <dbReference type="Proteomes" id="UP000070456"/>
    </source>
</evidence>
<feature type="domain" description="HTH lacI-type" evidence="4">
    <location>
        <begin position="3"/>
        <end position="57"/>
    </location>
</feature>
<evidence type="ECO:0000256" key="1">
    <source>
        <dbReference type="ARBA" id="ARBA00023015"/>
    </source>
</evidence>